<keyword evidence="1" id="KW-0472">Membrane</keyword>
<dbReference type="InterPro" id="IPR050327">
    <property type="entry name" value="Proton-linked_MCT"/>
</dbReference>
<evidence type="ECO:0008006" key="4">
    <source>
        <dbReference type="Google" id="ProtNLM"/>
    </source>
</evidence>
<feature type="transmembrane region" description="Helical" evidence="1">
    <location>
        <begin position="123"/>
        <end position="147"/>
    </location>
</feature>
<dbReference type="Gene3D" id="1.20.1250.20">
    <property type="entry name" value="MFS general substrate transporter like domains"/>
    <property type="match status" value="1"/>
</dbReference>
<dbReference type="AlphaFoldDB" id="A0AAV2A8Z1"/>
<keyword evidence="3" id="KW-1185">Reference proteome</keyword>
<protein>
    <recommendedName>
        <fullName evidence="4">Monocarboxylate transporter</fullName>
    </recommendedName>
</protein>
<feature type="transmembrane region" description="Helical" evidence="1">
    <location>
        <begin position="12"/>
        <end position="31"/>
    </location>
</feature>
<gene>
    <name evidence="2" type="ORF">LARSCL_LOCUS10789</name>
</gene>
<keyword evidence="1" id="KW-1133">Transmembrane helix</keyword>
<feature type="transmembrane region" description="Helical" evidence="1">
    <location>
        <begin position="51"/>
        <end position="72"/>
    </location>
</feature>
<sequence>MRSDGPDGFHSWIVAAACCMLYLLMYGMSRISGLLFVETMSLFSVNREDASFPYVFGVTMRYVSGPLSGLLARRIGIRYVVMLGCFMGCIGVGTCVFARNIVALIILWSVIHGYFRDVIGSYIYMFYLMCGISFTCSLLFLCIPTIAKCRNRS</sequence>
<dbReference type="EMBL" id="CAXIEN010000128">
    <property type="protein sequence ID" value="CAL1280142.1"/>
    <property type="molecule type" value="Genomic_DNA"/>
</dbReference>
<reference evidence="2 3" key="1">
    <citation type="submission" date="2024-04" db="EMBL/GenBank/DDBJ databases">
        <authorList>
            <person name="Rising A."/>
            <person name="Reimegard J."/>
            <person name="Sonavane S."/>
            <person name="Akerstrom W."/>
            <person name="Nylinder S."/>
            <person name="Hedman E."/>
            <person name="Kallberg Y."/>
        </authorList>
    </citation>
    <scope>NUCLEOTIDE SEQUENCE [LARGE SCALE GENOMIC DNA]</scope>
</reference>
<dbReference type="PANTHER" id="PTHR11360">
    <property type="entry name" value="MONOCARBOXYLATE TRANSPORTER"/>
    <property type="match status" value="1"/>
</dbReference>
<evidence type="ECO:0000313" key="2">
    <source>
        <dbReference type="EMBL" id="CAL1280142.1"/>
    </source>
</evidence>
<feature type="transmembrane region" description="Helical" evidence="1">
    <location>
        <begin position="79"/>
        <end position="111"/>
    </location>
</feature>
<dbReference type="InterPro" id="IPR036259">
    <property type="entry name" value="MFS_trans_sf"/>
</dbReference>
<evidence type="ECO:0000313" key="3">
    <source>
        <dbReference type="Proteomes" id="UP001497382"/>
    </source>
</evidence>
<dbReference type="SUPFAM" id="SSF103473">
    <property type="entry name" value="MFS general substrate transporter"/>
    <property type="match status" value="1"/>
</dbReference>
<organism evidence="2 3">
    <name type="scientific">Larinioides sclopetarius</name>
    <dbReference type="NCBI Taxonomy" id="280406"/>
    <lineage>
        <taxon>Eukaryota</taxon>
        <taxon>Metazoa</taxon>
        <taxon>Ecdysozoa</taxon>
        <taxon>Arthropoda</taxon>
        <taxon>Chelicerata</taxon>
        <taxon>Arachnida</taxon>
        <taxon>Araneae</taxon>
        <taxon>Araneomorphae</taxon>
        <taxon>Entelegynae</taxon>
        <taxon>Araneoidea</taxon>
        <taxon>Araneidae</taxon>
        <taxon>Larinioides</taxon>
    </lineage>
</organism>
<comment type="caution">
    <text evidence="2">The sequence shown here is derived from an EMBL/GenBank/DDBJ whole genome shotgun (WGS) entry which is preliminary data.</text>
</comment>
<proteinExistence type="predicted"/>
<dbReference type="Proteomes" id="UP001497382">
    <property type="component" value="Unassembled WGS sequence"/>
</dbReference>
<evidence type="ECO:0000256" key="1">
    <source>
        <dbReference type="SAM" id="Phobius"/>
    </source>
</evidence>
<name>A0AAV2A8Z1_9ARAC</name>
<accession>A0AAV2A8Z1</accession>
<dbReference type="PANTHER" id="PTHR11360:SF303">
    <property type="entry name" value="MAJOR FACILITATOR SUPERFAMILY (MFS) PROFILE DOMAIN-CONTAINING PROTEIN"/>
    <property type="match status" value="1"/>
</dbReference>
<keyword evidence="1" id="KW-0812">Transmembrane</keyword>
<dbReference type="GO" id="GO:0008028">
    <property type="term" value="F:monocarboxylic acid transmembrane transporter activity"/>
    <property type="evidence" value="ECO:0007669"/>
    <property type="project" value="TreeGrafter"/>
</dbReference>
<dbReference type="PROSITE" id="PS51257">
    <property type="entry name" value="PROKAR_LIPOPROTEIN"/>
    <property type="match status" value="1"/>
</dbReference>